<name>A0A2A9PE86_OPHUN</name>
<sequence>MLNVMPGALNKGQHLKAITSRISENTHTLSFVGVHYSPRSLECRDGPDTQTPDHRSRSWAVPSFFFQARPCRLSTT</sequence>
<dbReference type="AlphaFoldDB" id="A0A2A9PE86"/>
<gene>
    <name evidence="1" type="ORF">XA68_12644</name>
</gene>
<dbReference type="EMBL" id="LAZP02000216">
    <property type="protein sequence ID" value="PFH59213.1"/>
    <property type="molecule type" value="Genomic_DNA"/>
</dbReference>
<dbReference type="Proteomes" id="UP000037136">
    <property type="component" value="Unassembled WGS sequence"/>
</dbReference>
<comment type="caution">
    <text evidence="1">The sequence shown here is derived from an EMBL/GenBank/DDBJ whole genome shotgun (WGS) entry which is preliminary data.</text>
</comment>
<organism evidence="1 2">
    <name type="scientific">Ophiocordyceps unilateralis</name>
    <name type="common">Zombie-ant fungus</name>
    <name type="synonym">Torrubia unilateralis</name>
    <dbReference type="NCBI Taxonomy" id="268505"/>
    <lineage>
        <taxon>Eukaryota</taxon>
        <taxon>Fungi</taxon>
        <taxon>Dikarya</taxon>
        <taxon>Ascomycota</taxon>
        <taxon>Pezizomycotina</taxon>
        <taxon>Sordariomycetes</taxon>
        <taxon>Hypocreomycetidae</taxon>
        <taxon>Hypocreales</taxon>
        <taxon>Ophiocordycipitaceae</taxon>
        <taxon>Ophiocordyceps</taxon>
    </lineage>
</organism>
<proteinExistence type="predicted"/>
<evidence type="ECO:0000313" key="2">
    <source>
        <dbReference type="Proteomes" id="UP000037136"/>
    </source>
</evidence>
<reference evidence="1 2" key="2">
    <citation type="journal article" date="2017" name="Sci. Rep.">
        <title>Ant-infecting Ophiocordyceps genomes reveal a high diversity of potential behavioral manipulation genes and a possible major role for enterotoxins.</title>
        <authorList>
            <person name="de Bekker C."/>
            <person name="Ohm R.A."/>
            <person name="Evans H.C."/>
            <person name="Brachmann A."/>
            <person name="Hughes D.P."/>
        </authorList>
    </citation>
    <scope>NUCLEOTIDE SEQUENCE [LARGE SCALE GENOMIC DNA]</scope>
    <source>
        <strain evidence="1 2">SC16a</strain>
    </source>
</reference>
<accession>A0A2A9PE86</accession>
<protein>
    <submittedName>
        <fullName evidence="1">Uncharacterized protein</fullName>
    </submittedName>
</protein>
<keyword evidence="2" id="KW-1185">Reference proteome</keyword>
<reference evidence="1 2" key="1">
    <citation type="journal article" date="2015" name="BMC Genomics">
        <title>Gene expression during zombie ant biting behavior reflects the complexity underlying fungal parasitic behavioral manipulation.</title>
        <authorList>
            <person name="de Bekker C."/>
            <person name="Ohm R.A."/>
            <person name="Loreto R.G."/>
            <person name="Sebastian A."/>
            <person name="Albert I."/>
            <person name="Merrow M."/>
            <person name="Brachmann A."/>
            <person name="Hughes D.P."/>
        </authorList>
    </citation>
    <scope>NUCLEOTIDE SEQUENCE [LARGE SCALE GENOMIC DNA]</scope>
    <source>
        <strain evidence="1 2">SC16a</strain>
    </source>
</reference>
<evidence type="ECO:0000313" key="1">
    <source>
        <dbReference type="EMBL" id="PFH59213.1"/>
    </source>
</evidence>